<sequence>MAASAPPAYHDVVSPEEAGSFRSSVPATQVELHISCRNLADMDVFSKSDPMVVMYTQGMGSKEWREFGRTEHIMNTLNPDFVKTFTIHYFFEEMQKLRFEVYDLDKSSAKLSDHDFIGAAECTLGSIVGEFGGRLQKQLVNPKVKKPGTIIVSAEELSDCKDVVTLQFKGHKLDKKDFFGKSDPFLVFYRCNEDNRLAYVNTETIKYISTISNTFTPKNKISIPHNILNIFRITLALSIRVECYDWDRDGGHDLIGIFSTTINELNRTPGLSFECMNPKKQAKKKGYKNSGTISLMQCKLEQQPSFLDYIRGGTQISFTVAIDFTASNGDPRNANSLHYINPYEQNQYVKALTAVGGICQDYDTDKLFPAFGFGARLPPTWQVSHEFPLNGNPQNPMCEGIDGVLASYYHSIQRVQLYGPTNFAPIINQITRIASAAQRESPGKEYFVLLMLTDGIISDMAQTKEAIVNAASLPISIIIVGVGAAEFDAMEELDGDTVRLSSRGRTAERDIVQFVPFRDFQTHGILASDLLSKEVLAEVPDQLLSYMTKNTIRPKPPLPISVDNITPIIPHSANQDASYPASQSAPYPVNPSAPPFPANHSILNAANQGAPYPTN</sequence>
<dbReference type="InterPro" id="IPR010734">
    <property type="entry name" value="Copine_C"/>
</dbReference>
<organism evidence="5 6">
    <name type="scientific">Pocillopora meandrina</name>
    <dbReference type="NCBI Taxonomy" id="46732"/>
    <lineage>
        <taxon>Eukaryota</taxon>
        <taxon>Metazoa</taxon>
        <taxon>Cnidaria</taxon>
        <taxon>Anthozoa</taxon>
        <taxon>Hexacorallia</taxon>
        <taxon>Scleractinia</taxon>
        <taxon>Astrocoeniina</taxon>
        <taxon>Pocilloporidae</taxon>
        <taxon>Pocillopora</taxon>
    </lineage>
</organism>
<dbReference type="SUPFAM" id="SSF53300">
    <property type="entry name" value="vWA-like"/>
    <property type="match status" value="1"/>
</dbReference>
<dbReference type="PROSITE" id="PS50004">
    <property type="entry name" value="C2"/>
    <property type="match status" value="2"/>
</dbReference>
<dbReference type="SMART" id="SM00239">
    <property type="entry name" value="C2"/>
    <property type="match status" value="2"/>
</dbReference>
<feature type="domain" description="C2" evidence="4">
    <location>
        <begin position="7"/>
        <end position="139"/>
    </location>
</feature>
<dbReference type="InterPro" id="IPR037768">
    <property type="entry name" value="C2B_Copine"/>
</dbReference>
<dbReference type="CDD" id="cd04048">
    <property type="entry name" value="C2A_Copine"/>
    <property type="match status" value="1"/>
</dbReference>
<accession>A0AAU9WCN5</accession>
<dbReference type="InterPro" id="IPR000008">
    <property type="entry name" value="C2_dom"/>
</dbReference>
<comment type="similarity">
    <text evidence="1">Belongs to the copine family.</text>
</comment>
<dbReference type="CDD" id="cd04047">
    <property type="entry name" value="C2B_Copine"/>
    <property type="match status" value="1"/>
</dbReference>
<dbReference type="EMBL" id="CALNXJ010000013">
    <property type="protein sequence ID" value="CAH3112466.1"/>
    <property type="molecule type" value="Genomic_DNA"/>
</dbReference>
<comment type="caution">
    <text evidence="5">The sequence shown here is derived from an EMBL/GenBank/DDBJ whole genome shotgun (WGS) entry which is preliminary data.</text>
</comment>
<evidence type="ECO:0000313" key="6">
    <source>
        <dbReference type="Proteomes" id="UP001159428"/>
    </source>
</evidence>
<dbReference type="SUPFAM" id="SSF49562">
    <property type="entry name" value="C2 domain (Calcium/lipid-binding domain, CaLB)"/>
    <property type="match status" value="2"/>
</dbReference>
<keyword evidence="6" id="KW-1185">Reference proteome</keyword>
<dbReference type="InterPro" id="IPR002035">
    <property type="entry name" value="VWF_A"/>
</dbReference>
<reference evidence="5 6" key="1">
    <citation type="submission" date="2022-05" db="EMBL/GenBank/DDBJ databases">
        <authorList>
            <consortium name="Genoscope - CEA"/>
            <person name="William W."/>
        </authorList>
    </citation>
    <scope>NUCLEOTIDE SEQUENCE [LARGE SCALE GENOMIC DNA]</scope>
</reference>
<evidence type="ECO:0000313" key="5">
    <source>
        <dbReference type="EMBL" id="CAH3112466.1"/>
    </source>
</evidence>
<dbReference type="InterPro" id="IPR045052">
    <property type="entry name" value="Copine"/>
</dbReference>
<keyword evidence="2" id="KW-0677">Repeat</keyword>
<dbReference type="Pfam" id="PF00168">
    <property type="entry name" value="C2"/>
    <property type="match status" value="2"/>
</dbReference>
<evidence type="ECO:0000256" key="3">
    <source>
        <dbReference type="SAM" id="MobiDB-lite"/>
    </source>
</evidence>
<feature type="compositionally biased region" description="Polar residues" evidence="3">
    <location>
        <begin position="601"/>
        <end position="615"/>
    </location>
</feature>
<gene>
    <name evidence="5" type="ORF">PMEA_00005180</name>
</gene>
<dbReference type="FunFam" id="2.60.40.150:FF:000099">
    <property type="entry name" value="Copine 3"/>
    <property type="match status" value="1"/>
</dbReference>
<dbReference type="Gene3D" id="2.60.40.150">
    <property type="entry name" value="C2 domain"/>
    <property type="match status" value="2"/>
</dbReference>
<evidence type="ECO:0000259" key="4">
    <source>
        <dbReference type="PROSITE" id="PS50004"/>
    </source>
</evidence>
<name>A0AAU9WCN5_9CNID</name>
<feature type="domain" description="C2" evidence="4">
    <location>
        <begin position="146"/>
        <end position="275"/>
    </location>
</feature>
<feature type="compositionally biased region" description="Polar residues" evidence="3">
    <location>
        <begin position="572"/>
        <end position="585"/>
    </location>
</feature>
<evidence type="ECO:0000256" key="1">
    <source>
        <dbReference type="ARBA" id="ARBA00009048"/>
    </source>
</evidence>
<dbReference type="Pfam" id="PF07002">
    <property type="entry name" value="Copine"/>
    <property type="match status" value="1"/>
</dbReference>
<dbReference type="GO" id="GO:0005886">
    <property type="term" value="C:plasma membrane"/>
    <property type="evidence" value="ECO:0007669"/>
    <property type="project" value="TreeGrafter"/>
</dbReference>
<protein>
    <recommendedName>
        <fullName evidence="4">C2 domain-containing protein</fullName>
    </recommendedName>
</protein>
<dbReference type="AlphaFoldDB" id="A0AAU9WCN5"/>
<dbReference type="InterPro" id="IPR035892">
    <property type="entry name" value="C2_domain_sf"/>
</dbReference>
<dbReference type="PANTHER" id="PTHR10857:SF106">
    <property type="entry name" value="C2 DOMAIN-CONTAINING PROTEIN"/>
    <property type="match status" value="1"/>
</dbReference>
<dbReference type="GO" id="GO:0005544">
    <property type="term" value="F:calcium-dependent phospholipid binding"/>
    <property type="evidence" value="ECO:0007669"/>
    <property type="project" value="InterPro"/>
</dbReference>
<proteinExistence type="inferred from homology"/>
<dbReference type="PANTHER" id="PTHR10857">
    <property type="entry name" value="COPINE"/>
    <property type="match status" value="1"/>
</dbReference>
<dbReference type="GO" id="GO:0071277">
    <property type="term" value="P:cellular response to calcium ion"/>
    <property type="evidence" value="ECO:0007669"/>
    <property type="project" value="TreeGrafter"/>
</dbReference>
<dbReference type="InterPro" id="IPR036465">
    <property type="entry name" value="vWFA_dom_sf"/>
</dbReference>
<feature type="region of interest" description="Disordered" evidence="3">
    <location>
        <begin position="571"/>
        <end position="615"/>
    </location>
</feature>
<feature type="compositionally biased region" description="Pro residues" evidence="3">
    <location>
        <begin position="588"/>
        <end position="597"/>
    </location>
</feature>
<evidence type="ECO:0000256" key="2">
    <source>
        <dbReference type="ARBA" id="ARBA00022737"/>
    </source>
</evidence>
<dbReference type="Proteomes" id="UP001159428">
    <property type="component" value="Unassembled WGS sequence"/>
</dbReference>
<dbReference type="CDD" id="cd01459">
    <property type="entry name" value="vWA_copine_like"/>
    <property type="match status" value="1"/>
</dbReference>
<dbReference type="SMART" id="SM00327">
    <property type="entry name" value="VWA"/>
    <property type="match status" value="1"/>
</dbReference>